<dbReference type="Proteomes" id="UP001347796">
    <property type="component" value="Unassembled WGS sequence"/>
</dbReference>
<dbReference type="InterPro" id="IPR025164">
    <property type="entry name" value="Toastrack_DUF4097"/>
</dbReference>
<dbReference type="EMBL" id="JAZGQO010000010">
    <property type="protein sequence ID" value="KAK6177750.1"/>
    <property type="molecule type" value="Genomic_DNA"/>
</dbReference>
<protein>
    <recommendedName>
        <fullName evidence="1">DUF4097 domain-containing protein</fullName>
    </recommendedName>
</protein>
<comment type="caution">
    <text evidence="2">The sequence shown here is derived from an EMBL/GenBank/DDBJ whole genome shotgun (WGS) entry which is preliminary data.</text>
</comment>
<keyword evidence="3" id="KW-1185">Reference proteome</keyword>
<name>A0AAN8PVU2_PATCE</name>
<evidence type="ECO:0000259" key="1">
    <source>
        <dbReference type="Pfam" id="PF13349"/>
    </source>
</evidence>
<evidence type="ECO:0000313" key="2">
    <source>
        <dbReference type="EMBL" id="KAK6177750.1"/>
    </source>
</evidence>
<dbReference type="PANTHER" id="PTHR34094">
    <property type="match status" value="1"/>
</dbReference>
<dbReference type="Pfam" id="PF13349">
    <property type="entry name" value="DUF4097"/>
    <property type="match status" value="1"/>
</dbReference>
<dbReference type="AlphaFoldDB" id="A0AAN8PVU2"/>
<sequence>MSKRCFSNLNKLLDIKAFTLSKIVNFSTRTREEDLVEAWFYEVKTFGKIDIKVPFDLEVEPLHPLEYPYMNKFIIEIFNTSASKSNIGTFSKMYDLNIDVDDEKETVKVEADMRDGVQLPLICNIKIPIKFNVNIESEDKDVTIKKFEADKIKIKTNTGNCNLQKLKCGSIDVESNGGNIISESLLQGNIHLSTTGTGEIMGDRFQGQIIECSNEKGDVDIKTIYADKTSINTQTGDVHIGSCHGNSTIDINTGDLSIDTLDGDMKTRIDNGDVDIYIARCEHVDINNTKGNIQVKLSETVSADVNLQADSIHISQDINYTGQSEKTINDQIHQSGNINGGDSGCTISVTSKQGKITVTQQDWFSTLKLSS</sequence>
<evidence type="ECO:0000313" key="3">
    <source>
        <dbReference type="Proteomes" id="UP001347796"/>
    </source>
</evidence>
<gene>
    <name evidence="2" type="ORF">SNE40_015792</name>
</gene>
<proteinExistence type="predicted"/>
<organism evidence="2 3">
    <name type="scientific">Patella caerulea</name>
    <name type="common">Rayed Mediterranean limpet</name>
    <dbReference type="NCBI Taxonomy" id="87958"/>
    <lineage>
        <taxon>Eukaryota</taxon>
        <taxon>Metazoa</taxon>
        <taxon>Spiralia</taxon>
        <taxon>Lophotrochozoa</taxon>
        <taxon>Mollusca</taxon>
        <taxon>Gastropoda</taxon>
        <taxon>Patellogastropoda</taxon>
        <taxon>Patelloidea</taxon>
        <taxon>Patellidae</taxon>
        <taxon>Patella</taxon>
    </lineage>
</organism>
<accession>A0AAN8PVU2</accession>
<reference evidence="2 3" key="1">
    <citation type="submission" date="2024-01" db="EMBL/GenBank/DDBJ databases">
        <title>The genome of the rayed Mediterranean limpet Patella caerulea (Linnaeus, 1758).</title>
        <authorList>
            <person name="Anh-Thu Weber A."/>
            <person name="Halstead-Nussloch G."/>
        </authorList>
    </citation>
    <scope>NUCLEOTIDE SEQUENCE [LARGE SCALE GENOMIC DNA]</scope>
    <source>
        <strain evidence="2">AATW-2023a</strain>
        <tissue evidence="2">Whole specimen</tissue>
    </source>
</reference>
<dbReference type="PANTHER" id="PTHR34094:SF1">
    <property type="entry name" value="PROTEIN FAM185A"/>
    <property type="match status" value="1"/>
</dbReference>
<feature type="domain" description="DUF4097" evidence="1">
    <location>
        <begin position="186"/>
        <end position="358"/>
    </location>
</feature>